<dbReference type="AlphaFoldDB" id="A0A0E3Z0L7"/>
<dbReference type="SUPFAM" id="SSF56524">
    <property type="entry name" value="Oxidoreductase molybdopterin-binding domain"/>
    <property type="match status" value="1"/>
</dbReference>
<proteinExistence type="predicted"/>
<evidence type="ECO:0000313" key="3">
    <source>
        <dbReference type="Proteomes" id="UP000033067"/>
    </source>
</evidence>
<protein>
    <recommendedName>
        <fullName evidence="4">Molybdopterin-binding protein</fullName>
    </recommendedName>
</protein>
<name>A0A0E3Z0L7_9GAMM</name>
<gene>
    <name evidence="2" type="ORF">WQ53_04075</name>
</gene>
<dbReference type="Gene3D" id="3.90.420.10">
    <property type="entry name" value="Oxidoreductase, molybdopterin-binding domain"/>
    <property type="match status" value="1"/>
</dbReference>
<keyword evidence="3" id="KW-1185">Reference proteome</keyword>
<accession>A0A0E3Z0L7</accession>
<dbReference type="PATRIC" id="fig|314722.6.peg.848"/>
<evidence type="ECO:0000313" key="2">
    <source>
        <dbReference type="EMBL" id="AKC86068.1"/>
    </source>
</evidence>
<dbReference type="EMBL" id="CP011144">
    <property type="protein sequence ID" value="AKC86068.1"/>
    <property type="molecule type" value="Genomic_DNA"/>
</dbReference>
<reference evidence="2 3" key="1">
    <citation type="journal article" date="2015" name="Genome Announc.">
        <title>Complete Genome Sequence of Pseudoxanthomonas suwonensis Strain J1, a Cellulose-Degrading Bacterium Isolated from Leaf- and Wood-Enriched Soil.</title>
        <authorList>
            <person name="Hou L."/>
            <person name="Jiang J."/>
            <person name="Xu Z."/>
            <person name="Zhou Y."/>
            <person name="Leung F.C."/>
        </authorList>
    </citation>
    <scope>NUCLEOTIDE SEQUENCE [LARGE SCALE GENOMIC DNA]</scope>
    <source>
        <strain evidence="2 3">J1</strain>
    </source>
</reference>
<evidence type="ECO:0000256" key="1">
    <source>
        <dbReference type="SAM" id="MobiDB-lite"/>
    </source>
</evidence>
<dbReference type="Proteomes" id="UP000033067">
    <property type="component" value="Chromosome"/>
</dbReference>
<dbReference type="InterPro" id="IPR036374">
    <property type="entry name" value="OxRdtase_Mopterin-bd_sf"/>
</dbReference>
<sequence>MAAQHAHAPGADTPAPPPSVEIPLEAQARAGLAQARVEATAHGQALDCTGVALVDLLRQAGAMPDAPLRGGAQLGRRVEVVARDGYRVTFSLGELDPSLGNRQVFLVDRCDGQPLDAAAGPLRLVVPEDSRPARGIRQIERITVLSP</sequence>
<feature type="region of interest" description="Disordered" evidence="1">
    <location>
        <begin position="1"/>
        <end position="21"/>
    </location>
</feature>
<organism evidence="2 3">
    <name type="scientific">Pseudoxanthomonas suwonensis</name>
    <dbReference type="NCBI Taxonomy" id="314722"/>
    <lineage>
        <taxon>Bacteria</taxon>
        <taxon>Pseudomonadati</taxon>
        <taxon>Pseudomonadota</taxon>
        <taxon>Gammaproteobacteria</taxon>
        <taxon>Lysobacterales</taxon>
        <taxon>Lysobacteraceae</taxon>
        <taxon>Pseudoxanthomonas</taxon>
    </lineage>
</organism>
<evidence type="ECO:0008006" key="4">
    <source>
        <dbReference type="Google" id="ProtNLM"/>
    </source>
</evidence>
<dbReference type="KEGG" id="psuw:WQ53_04075"/>